<dbReference type="KEGG" id="vvp:112908272"/>
<dbReference type="PIRSF" id="PIRSF001849">
    <property type="entry name" value="Guanylin"/>
    <property type="match status" value="1"/>
</dbReference>
<dbReference type="CTD" id="2980"/>
<dbReference type="PANTHER" id="PTHR11318">
    <property type="entry name" value="GUANYLIN FAMILY MEMBER"/>
    <property type="match status" value="1"/>
</dbReference>
<comment type="subcellular location">
    <subcellularLocation>
        <location evidence="1">Secreted</location>
    </subcellularLocation>
</comment>
<feature type="signal peptide" evidence="10">
    <location>
        <begin position="1"/>
        <end position="19"/>
    </location>
</feature>
<name>A0A3Q7RBQ5_VULVU</name>
<accession>A0A3Q7RBQ5</accession>
<dbReference type="AlphaFoldDB" id="A0A3Q7RBQ5"/>
<dbReference type="InterPro" id="IPR000879">
    <property type="entry name" value="Guanylin"/>
</dbReference>
<dbReference type="OMA" id="CAEPMLP"/>
<reference key="1">
    <citation type="submission" date="2019-01" db="UniProtKB">
        <authorList>
            <consortium name="RefSeq"/>
        </authorList>
    </citation>
    <scope>IDENTIFICATION</scope>
</reference>
<evidence type="ECO:0000256" key="9">
    <source>
        <dbReference type="PIRSR" id="PIRSR001849-50"/>
    </source>
</evidence>
<evidence type="ECO:0000313" key="13">
    <source>
        <dbReference type="RefSeq" id="XP_072581375.1"/>
    </source>
</evidence>
<dbReference type="GO" id="GO:0005576">
    <property type="term" value="C:extracellular region"/>
    <property type="evidence" value="ECO:0007669"/>
    <property type="project" value="UniProtKB-SubCell"/>
</dbReference>
<dbReference type="SUPFAM" id="SSF89890">
    <property type="entry name" value="Proguanylin"/>
    <property type="match status" value="1"/>
</dbReference>
<proteinExistence type="inferred from homology"/>
<evidence type="ECO:0000313" key="11">
    <source>
        <dbReference type="Proteomes" id="UP001652641"/>
    </source>
</evidence>
<feature type="disulfide bond" evidence="9">
    <location>
        <begin position="65"/>
        <end position="78"/>
    </location>
</feature>
<keyword evidence="5 9" id="KW-1015">Disulfide bond</keyword>
<dbReference type="FunFam" id="3.90.1450.10:FF:000002">
    <property type="entry name" value="Guanylate cyclase activator 2A"/>
    <property type="match status" value="1"/>
</dbReference>
<dbReference type="Proteomes" id="UP001652641">
    <property type="component" value="Chromosome 10"/>
</dbReference>
<comment type="similarity">
    <text evidence="2">Belongs to the guanylin family.</text>
</comment>
<feature type="disulfide bond" evidence="9">
    <location>
        <begin position="100"/>
        <end position="108"/>
    </location>
</feature>
<evidence type="ECO:0000256" key="2">
    <source>
        <dbReference type="ARBA" id="ARBA00009883"/>
    </source>
</evidence>
<keyword evidence="4 10" id="KW-0732">Signal</keyword>
<dbReference type="GO" id="GO:0030250">
    <property type="term" value="F:guanylate cyclase activator activity"/>
    <property type="evidence" value="ECO:0007669"/>
    <property type="project" value="InterPro"/>
</dbReference>
<keyword evidence="3" id="KW-0964">Secreted</keyword>
<organism evidence="11 12">
    <name type="scientific">Vulpes vulpes</name>
    <name type="common">Red fox</name>
    <dbReference type="NCBI Taxonomy" id="9627"/>
    <lineage>
        <taxon>Eukaryota</taxon>
        <taxon>Metazoa</taxon>
        <taxon>Chordata</taxon>
        <taxon>Craniata</taxon>
        <taxon>Vertebrata</taxon>
        <taxon>Euteleostomi</taxon>
        <taxon>Mammalia</taxon>
        <taxon>Eutheria</taxon>
        <taxon>Laurasiatheria</taxon>
        <taxon>Carnivora</taxon>
        <taxon>Caniformia</taxon>
        <taxon>Canidae</taxon>
        <taxon>Vulpes</taxon>
    </lineage>
</organism>
<dbReference type="GeneID" id="112908272"/>
<evidence type="ECO:0000256" key="5">
    <source>
        <dbReference type="ARBA" id="ARBA00023157"/>
    </source>
</evidence>
<evidence type="ECO:0000256" key="1">
    <source>
        <dbReference type="ARBA" id="ARBA00004613"/>
    </source>
</evidence>
<protein>
    <recommendedName>
        <fullName evidence="7">Guanylin</fullName>
    </recommendedName>
    <alternativeName>
        <fullName evidence="8">Guanylate cyclase activator 2A</fullName>
    </alternativeName>
</protein>
<keyword evidence="11" id="KW-1185">Reference proteome</keyword>
<evidence type="ECO:0000256" key="8">
    <source>
        <dbReference type="ARBA" id="ARBA00042142"/>
    </source>
</evidence>
<evidence type="ECO:0000256" key="3">
    <source>
        <dbReference type="ARBA" id="ARBA00022525"/>
    </source>
</evidence>
<dbReference type="STRING" id="9627.ENSVVUP00000002527"/>
<reference evidence="12" key="2">
    <citation type="submission" date="2025-04" db="UniProtKB">
        <authorList>
            <consortium name="RefSeq"/>
        </authorList>
    </citation>
    <scope>IDENTIFICATION</scope>
    <source>
        <strain evidence="12">TameXAggressive cross</strain>
        <tissue evidence="12">Blood</tissue>
        <tissue evidence="13">Cell line</tissue>
    </source>
</reference>
<evidence type="ECO:0000256" key="7">
    <source>
        <dbReference type="ARBA" id="ARBA00041143"/>
    </source>
</evidence>
<dbReference type="PANTHER" id="PTHR11318:SF3">
    <property type="entry name" value="GUANYLIN"/>
    <property type="match status" value="1"/>
</dbReference>
<evidence type="ECO:0000256" key="6">
    <source>
        <dbReference type="ARBA" id="ARBA00037392"/>
    </source>
</evidence>
<comment type="function">
    <text evidence="6">Endogenous activator of intestinal guanylate cyclase. It stimulates this enzyme through the same receptor binding region as the heat-stable enterotoxins.</text>
</comment>
<dbReference type="RefSeq" id="XP_072581375.1">
    <property type="nucleotide sequence ID" value="XM_072725274.1"/>
</dbReference>
<dbReference type="Pfam" id="PF02058">
    <property type="entry name" value="Guanylin"/>
    <property type="match status" value="1"/>
</dbReference>
<evidence type="ECO:0000256" key="4">
    <source>
        <dbReference type="ARBA" id="ARBA00022729"/>
    </source>
</evidence>
<dbReference type="RefSeq" id="XP_025839531.1">
    <property type="nucleotide sequence ID" value="XM_025983746.1"/>
</dbReference>
<sequence>MNAFLLSALCLLGAWAVLAEGVTVQDGDFSFPLESVKKLKALGELQERSMRSSRKRGGPALPRACSHLKFPEELRPLCKEPNAREILGRLASIAQDPRSCEICAFAACAGC</sequence>
<dbReference type="PRINTS" id="PR00774">
    <property type="entry name" value="GUANYLIN"/>
</dbReference>
<evidence type="ECO:0000313" key="12">
    <source>
        <dbReference type="RefSeq" id="XP_025839531.1"/>
    </source>
</evidence>
<gene>
    <name evidence="12 13" type="primary">GUCA2A</name>
</gene>
<evidence type="ECO:0000256" key="10">
    <source>
        <dbReference type="SAM" id="SignalP"/>
    </source>
</evidence>
<feature type="disulfide bond" evidence="9">
    <location>
        <begin position="103"/>
        <end position="111"/>
    </location>
</feature>
<feature type="chain" id="PRO_5018778506" description="Guanylin" evidence="10">
    <location>
        <begin position="20"/>
        <end position="111"/>
    </location>
</feature>
<dbReference type="Gene3D" id="3.90.1450.10">
    <property type="entry name" value="Guanylin"/>
    <property type="match status" value="1"/>
</dbReference>
<dbReference type="InterPro" id="IPR036382">
    <property type="entry name" value="Guanylin_sf"/>
</dbReference>